<name>A0A507ZFC4_9FLAO</name>
<dbReference type="EC" id="5.2.1.8" evidence="4"/>
<dbReference type="EMBL" id="VIAR01000012">
    <property type="protein sequence ID" value="TQD35431.1"/>
    <property type="molecule type" value="Genomic_DNA"/>
</dbReference>
<dbReference type="Proteomes" id="UP000317169">
    <property type="component" value="Unassembled WGS sequence"/>
</dbReference>
<dbReference type="PROSITE" id="PS50059">
    <property type="entry name" value="FKBP_PPIASE"/>
    <property type="match status" value="1"/>
</dbReference>
<keyword evidence="2 3" id="KW-0697">Rotamase</keyword>
<dbReference type="AlphaFoldDB" id="A0A507ZFC4"/>
<keyword evidence="7" id="KW-1185">Reference proteome</keyword>
<evidence type="ECO:0000256" key="3">
    <source>
        <dbReference type="PROSITE-ProRule" id="PRU00277"/>
    </source>
</evidence>
<evidence type="ECO:0000256" key="2">
    <source>
        <dbReference type="ARBA" id="ARBA00023110"/>
    </source>
</evidence>
<reference evidence="6 7" key="1">
    <citation type="submission" date="2019-06" db="EMBL/GenBank/DDBJ databases">
        <title>Flavibacter putida gen. nov., sp. nov., a novel marine bacterium of the family Flavobacteriaceae isolated from coastal seawater.</title>
        <authorList>
            <person name="Feng X."/>
        </authorList>
    </citation>
    <scope>NUCLEOTIDE SEQUENCE [LARGE SCALE GENOMIC DNA]</scope>
    <source>
        <strain evidence="6 7">PLHSN227</strain>
    </source>
</reference>
<dbReference type="RefSeq" id="WP_141422405.1">
    <property type="nucleotide sequence ID" value="NZ_VIAR01000012.1"/>
</dbReference>
<accession>A0A507ZFC4</accession>
<dbReference type="InterPro" id="IPR001179">
    <property type="entry name" value="PPIase_FKBP_dom"/>
</dbReference>
<evidence type="ECO:0000256" key="4">
    <source>
        <dbReference type="RuleBase" id="RU003915"/>
    </source>
</evidence>
<comment type="caution">
    <text evidence="6">The sequence shown here is derived from an EMBL/GenBank/DDBJ whole genome shotgun (WGS) entry which is preliminary data.</text>
</comment>
<dbReference type="GO" id="GO:0003755">
    <property type="term" value="F:peptidyl-prolyl cis-trans isomerase activity"/>
    <property type="evidence" value="ECO:0007669"/>
    <property type="project" value="UniProtKB-UniRule"/>
</dbReference>
<comment type="similarity">
    <text evidence="4">Belongs to the FKBP-type PPIase family.</text>
</comment>
<evidence type="ECO:0000313" key="6">
    <source>
        <dbReference type="EMBL" id="TQD35431.1"/>
    </source>
</evidence>
<dbReference type="NCBIfam" id="TIGR03516">
    <property type="entry name" value="ppisom_GldI"/>
    <property type="match status" value="1"/>
</dbReference>
<dbReference type="OrthoDB" id="1093155at2"/>
<feature type="domain" description="PPIase FKBP-type" evidence="5">
    <location>
        <begin position="89"/>
        <end position="176"/>
    </location>
</feature>
<comment type="catalytic activity">
    <reaction evidence="1 3 4">
        <text>[protein]-peptidylproline (omega=180) = [protein]-peptidylproline (omega=0)</text>
        <dbReference type="Rhea" id="RHEA:16237"/>
        <dbReference type="Rhea" id="RHEA-COMP:10747"/>
        <dbReference type="Rhea" id="RHEA-COMP:10748"/>
        <dbReference type="ChEBI" id="CHEBI:83833"/>
        <dbReference type="ChEBI" id="CHEBI:83834"/>
        <dbReference type="EC" id="5.2.1.8"/>
    </reaction>
</comment>
<dbReference type="SUPFAM" id="SSF54534">
    <property type="entry name" value="FKBP-like"/>
    <property type="match status" value="1"/>
</dbReference>
<dbReference type="Pfam" id="PF00254">
    <property type="entry name" value="FKBP_C"/>
    <property type="match status" value="1"/>
</dbReference>
<dbReference type="PROSITE" id="PS51257">
    <property type="entry name" value="PROKAR_LIPOPROTEIN"/>
    <property type="match status" value="1"/>
</dbReference>
<evidence type="ECO:0000313" key="7">
    <source>
        <dbReference type="Proteomes" id="UP000317169"/>
    </source>
</evidence>
<keyword evidence="3 4" id="KW-0413">Isomerase</keyword>
<protein>
    <recommendedName>
        <fullName evidence="4">Peptidyl-prolyl cis-trans isomerase</fullName>
        <ecNumber evidence="4">5.2.1.8</ecNumber>
    </recommendedName>
</protein>
<dbReference type="InterPro" id="IPR046357">
    <property type="entry name" value="PPIase_dom_sf"/>
</dbReference>
<evidence type="ECO:0000259" key="5">
    <source>
        <dbReference type="PROSITE" id="PS50059"/>
    </source>
</evidence>
<dbReference type="InterPro" id="IPR019869">
    <property type="entry name" value="Motility-assoc_PPIase_GldI"/>
</dbReference>
<evidence type="ECO:0000256" key="1">
    <source>
        <dbReference type="ARBA" id="ARBA00000971"/>
    </source>
</evidence>
<gene>
    <name evidence="6" type="primary">gldI</name>
    <name evidence="6" type="ORF">FKR84_11210</name>
</gene>
<organism evidence="6 7">
    <name type="scientific">Haloflavibacter putidus</name>
    <dbReference type="NCBI Taxonomy" id="2576776"/>
    <lineage>
        <taxon>Bacteria</taxon>
        <taxon>Pseudomonadati</taxon>
        <taxon>Bacteroidota</taxon>
        <taxon>Flavobacteriia</taxon>
        <taxon>Flavobacteriales</taxon>
        <taxon>Flavobacteriaceae</taxon>
        <taxon>Haloflavibacter</taxon>
    </lineage>
</organism>
<dbReference type="Gene3D" id="3.10.50.40">
    <property type="match status" value="1"/>
</dbReference>
<sequence>MRVFILLSLFGLLLACKTPEARKPVSNKSGSFIKESVQRNKKLVKIEEKRILDLIHKDSVNNYISSSEGFWYYYNTKKSEDSLQQPEFGDLVKFEYDIATLEGKPIYTRKELGEREFKMDQEDVFTGLRQGIKLMKVGETVTFLFPSHTAFGYYGDSEKIGNNVPIKSTITLKSVEKENNNQQ</sequence>
<proteinExistence type="inferred from homology"/>